<organism evidence="1 2">
    <name type="scientific">Xaviernesmea rhizosphaerae</name>
    <dbReference type="NCBI Taxonomy" id="1672749"/>
    <lineage>
        <taxon>Bacteria</taxon>
        <taxon>Pseudomonadati</taxon>
        <taxon>Pseudomonadota</taxon>
        <taxon>Alphaproteobacteria</taxon>
        <taxon>Hyphomicrobiales</taxon>
        <taxon>Rhizobiaceae</taxon>
        <taxon>Rhizobium/Agrobacterium group</taxon>
        <taxon>Xaviernesmea</taxon>
    </lineage>
</organism>
<proteinExistence type="predicted"/>
<evidence type="ECO:0000313" key="1">
    <source>
        <dbReference type="EMBL" id="OLP55124.1"/>
    </source>
</evidence>
<gene>
    <name evidence="1" type="ORF">BJF92_17170</name>
</gene>
<protein>
    <submittedName>
        <fullName evidence="1">Uncharacterized protein</fullName>
    </submittedName>
</protein>
<reference evidence="1 2" key="1">
    <citation type="submission" date="2016-09" db="EMBL/GenBank/DDBJ databases">
        <title>Rhizobium sp. nov., a novel species isolated from the rice rhizosphere.</title>
        <authorList>
            <person name="Zhao J."/>
            <person name="Zhang X."/>
        </authorList>
    </citation>
    <scope>NUCLEOTIDE SEQUENCE [LARGE SCALE GENOMIC DNA]</scope>
    <source>
        <strain evidence="1 2">MH17</strain>
    </source>
</reference>
<evidence type="ECO:0000313" key="2">
    <source>
        <dbReference type="Proteomes" id="UP000186143"/>
    </source>
</evidence>
<dbReference type="EMBL" id="MKIO01000030">
    <property type="protein sequence ID" value="OLP55124.1"/>
    <property type="molecule type" value="Genomic_DNA"/>
</dbReference>
<dbReference type="AlphaFoldDB" id="A0A1Q9AIS8"/>
<accession>A0A1Q9AIS8</accession>
<name>A0A1Q9AIS8_9HYPH</name>
<comment type="caution">
    <text evidence="1">The sequence shown here is derived from an EMBL/GenBank/DDBJ whole genome shotgun (WGS) entry which is preliminary data.</text>
</comment>
<sequence length="137" mass="16143">MKNKLPNWVYVNRKMKNRIVSFPVSHERRRTMMDMFLISKIIDTETQTLRERSLRGPSEMEIIAGRIAQARRRARLSRRLMLWLRQLLRRRRRQRMAADQLAASASGRRPHHREGCIAQQVATVRPPGACGRPCHPH</sequence>
<dbReference type="Proteomes" id="UP000186143">
    <property type="component" value="Unassembled WGS sequence"/>
</dbReference>